<dbReference type="SUPFAM" id="SSF75005">
    <property type="entry name" value="Arabinanase/levansucrase/invertase"/>
    <property type="match status" value="1"/>
</dbReference>
<protein>
    <recommendedName>
        <fullName evidence="3">Glucosamine inositolphosphorylceramide transferase 1 N-terminal domain-containing protein</fullName>
    </recommendedName>
</protein>
<keyword evidence="5" id="KW-1185">Reference proteome</keyword>
<dbReference type="RefSeq" id="XP_014150725.1">
    <property type="nucleotide sequence ID" value="XM_014295250.1"/>
</dbReference>
<keyword evidence="2" id="KW-1133">Transmembrane helix</keyword>
<dbReference type="STRING" id="667725.A0A0L0FLC0"/>
<dbReference type="eggNOG" id="KOG1022">
    <property type="taxonomic scope" value="Eukaryota"/>
</dbReference>
<dbReference type="Proteomes" id="UP000054560">
    <property type="component" value="Unassembled WGS sequence"/>
</dbReference>
<feature type="compositionally biased region" description="Low complexity" evidence="1">
    <location>
        <begin position="15"/>
        <end position="30"/>
    </location>
</feature>
<reference evidence="4 5" key="1">
    <citation type="submission" date="2011-02" db="EMBL/GenBank/DDBJ databases">
        <title>The Genome Sequence of Sphaeroforma arctica JP610.</title>
        <authorList>
            <consortium name="The Broad Institute Genome Sequencing Platform"/>
            <person name="Russ C."/>
            <person name="Cuomo C."/>
            <person name="Young S.K."/>
            <person name="Zeng Q."/>
            <person name="Gargeya S."/>
            <person name="Alvarado L."/>
            <person name="Berlin A."/>
            <person name="Chapman S.B."/>
            <person name="Chen Z."/>
            <person name="Freedman E."/>
            <person name="Gellesch M."/>
            <person name="Goldberg J."/>
            <person name="Griggs A."/>
            <person name="Gujja S."/>
            <person name="Heilman E."/>
            <person name="Heiman D."/>
            <person name="Howarth C."/>
            <person name="Mehta T."/>
            <person name="Neiman D."/>
            <person name="Pearson M."/>
            <person name="Roberts A."/>
            <person name="Saif S."/>
            <person name="Shea T."/>
            <person name="Shenoy N."/>
            <person name="Sisk P."/>
            <person name="Stolte C."/>
            <person name="Sykes S."/>
            <person name="White J."/>
            <person name="Yandava C."/>
            <person name="Burger G."/>
            <person name="Gray M.W."/>
            <person name="Holland P.W.H."/>
            <person name="King N."/>
            <person name="Lang F.B.F."/>
            <person name="Roger A.J."/>
            <person name="Ruiz-Trillo I."/>
            <person name="Haas B."/>
            <person name="Nusbaum C."/>
            <person name="Birren B."/>
        </authorList>
    </citation>
    <scope>NUCLEOTIDE SEQUENCE [LARGE SCALE GENOMIC DNA]</scope>
    <source>
        <strain evidence="4 5">JP610</strain>
    </source>
</reference>
<dbReference type="InterPro" id="IPR023296">
    <property type="entry name" value="Glyco_hydro_beta-prop_sf"/>
</dbReference>
<accession>A0A0L0FLC0</accession>
<feature type="transmembrane region" description="Helical" evidence="2">
    <location>
        <begin position="429"/>
        <end position="451"/>
    </location>
</feature>
<dbReference type="Pfam" id="PF09612">
    <property type="entry name" value="HtrL_YibB"/>
    <property type="match status" value="1"/>
</dbReference>
<dbReference type="GeneID" id="25911201"/>
<feature type="transmembrane region" description="Helical" evidence="2">
    <location>
        <begin position="89"/>
        <end position="108"/>
    </location>
</feature>
<dbReference type="Pfam" id="PF24793">
    <property type="entry name" value="GINT1_N"/>
    <property type="match status" value="1"/>
</dbReference>
<dbReference type="OrthoDB" id="411632at2759"/>
<feature type="region of interest" description="Disordered" evidence="1">
    <location>
        <begin position="1"/>
        <end position="37"/>
    </location>
</feature>
<dbReference type="AlphaFoldDB" id="A0A0L0FLC0"/>
<organism evidence="4 5">
    <name type="scientific">Sphaeroforma arctica JP610</name>
    <dbReference type="NCBI Taxonomy" id="667725"/>
    <lineage>
        <taxon>Eukaryota</taxon>
        <taxon>Ichthyosporea</taxon>
        <taxon>Ichthyophonida</taxon>
        <taxon>Sphaeroforma</taxon>
    </lineage>
</organism>
<dbReference type="EMBL" id="KQ242949">
    <property type="protein sequence ID" value="KNC76823.1"/>
    <property type="molecule type" value="Genomic_DNA"/>
</dbReference>
<feature type="transmembrane region" description="Helical" evidence="2">
    <location>
        <begin position="472"/>
        <end position="494"/>
    </location>
</feature>
<evidence type="ECO:0000313" key="4">
    <source>
        <dbReference type="EMBL" id="KNC76823.1"/>
    </source>
</evidence>
<proteinExistence type="predicted"/>
<evidence type="ECO:0000256" key="2">
    <source>
        <dbReference type="SAM" id="Phobius"/>
    </source>
</evidence>
<evidence type="ECO:0000256" key="1">
    <source>
        <dbReference type="SAM" id="MobiDB-lite"/>
    </source>
</evidence>
<evidence type="ECO:0000259" key="3">
    <source>
        <dbReference type="Pfam" id="PF24793"/>
    </source>
</evidence>
<sequence length="889" mass="99557">MFDNISVLTPKGHSRSNSGSRGHSRNNSGNCNFSASPRKTMAYNRQTSSVGSVNSLELPVSEDTLLKPRSRSISEADIEQYRCANRVRVFFFVILAIVSIAPLALHSLRVINNSRTSCGWNNDGAWVTGVAYGPNPYDLSYGTNAGVTCANVKDVPAGFVTDTFIVPSADESEKWLMFFEVRNYDSGHGDIGMAWSPDQGAHWVYESIVVNETYHTSYPFVLRHSVDPKVTNSLVMIPETSAINEVRAYVSSTDTPTEWTYFETLISGRAYSDASVLEYNGVWYMWAYVASENDVHLFYSDSLLEGTWTEHPMSPLGAAQVHSDFRRPAGRPLVLRGDKHAHKQDKVIRYVKEGAQRLVGYGAAVWALEVTELNTTHYGERIQRRISPVGGNGWVSKRVGNVDAHEISPGLWVAGISGDHTGDYPVTRYFISTVVLLLGAGVLLALTYTVADITKRVGATRRHLHRFAMEKVYTHPTILSILTICLGMAVLWQFDFLLDCRPPVNVVNFTGIGPHCDLPEYGDVASCEGYRKLVEKQSIVAAIAGLDADVIVADSTVVDSTANDVAHKAEAVVQNNEHAQEGGEGDALLECEVTLVTALFDLGRYSHKAENMEEKFKARSFEKYQAWFVDILKLNSCLVIYIEEESEALVWEHRNKNNTVVHVIQNITEGYENLSAIKKVLNDESYTSQVVRPGRPEMKFAAYGVTMFKKIDFVKESVVANPFRSEYFFWLDGGYGHGRRMPDFGTEVWPDPKKVREYVSPYQVFILQADQPDSHNCADLRATFMNHKTAMAGGFFGGKAQPLLDFHTSFHRQLDKTLEMGIMDDDQAVFFASWCEQHSLFQMEQCPPNVMCQITGTKRCFDRWNCAVSFFSEGDVHAHHIPLINWIEM</sequence>
<name>A0A0L0FLC0_9EUKA</name>
<evidence type="ECO:0000313" key="5">
    <source>
        <dbReference type="Proteomes" id="UP000054560"/>
    </source>
</evidence>
<dbReference type="InterPro" id="IPR056442">
    <property type="entry name" value="GINT1_N"/>
</dbReference>
<feature type="domain" description="Glucosamine inositolphosphorylceramide transferase 1 N-terminal" evidence="3">
    <location>
        <begin position="120"/>
        <end position="419"/>
    </location>
</feature>
<keyword evidence="2" id="KW-0812">Transmembrane</keyword>
<keyword evidence="2" id="KW-0472">Membrane</keyword>
<gene>
    <name evidence="4" type="ORF">SARC_10697</name>
</gene>
<dbReference type="InterPro" id="IPR011735">
    <property type="entry name" value="WlaTC/HtrL_glycosyltransf"/>
</dbReference>